<evidence type="ECO:0000256" key="2">
    <source>
        <dbReference type="SAM" id="SignalP"/>
    </source>
</evidence>
<keyword evidence="1 2" id="KW-0732">Signal</keyword>
<reference evidence="3" key="1">
    <citation type="submission" date="2021-01" db="EMBL/GenBank/DDBJ databases">
        <title>Modified the classification status of verrucomicrobia.</title>
        <authorList>
            <person name="Feng X."/>
        </authorList>
    </citation>
    <scope>NUCLEOTIDE SEQUENCE</scope>
    <source>
        <strain evidence="3">KCTC 22041</strain>
    </source>
</reference>
<evidence type="ECO:0000256" key="1">
    <source>
        <dbReference type="ARBA" id="ARBA00022729"/>
    </source>
</evidence>
<accession>A0A934S2D6</accession>
<protein>
    <recommendedName>
        <fullName evidence="5">PEP-CTERM protein-sorting domain-containing protein</fullName>
    </recommendedName>
</protein>
<dbReference type="Proteomes" id="UP000603141">
    <property type="component" value="Unassembled WGS sequence"/>
</dbReference>
<organism evidence="3 4">
    <name type="scientific">Luteolibacter pohnpeiensis</name>
    <dbReference type="NCBI Taxonomy" id="454153"/>
    <lineage>
        <taxon>Bacteria</taxon>
        <taxon>Pseudomonadati</taxon>
        <taxon>Verrucomicrobiota</taxon>
        <taxon>Verrucomicrobiia</taxon>
        <taxon>Verrucomicrobiales</taxon>
        <taxon>Verrucomicrobiaceae</taxon>
        <taxon>Luteolibacter</taxon>
    </lineage>
</organism>
<dbReference type="EMBL" id="JAENIJ010000002">
    <property type="protein sequence ID" value="MBK1881072.1"/>
    <property type="molecule type" value="Genomic_DNA"/>
</dbReference>
<name>A0A934S2D6_9BACT</name>
<gene>
    <name evidence="3" type="ORF">JIN85_01525</name>
</gene>
<dbReference type="NCBIfam" id="TIGR02601">
    <property type="entry name" value="autotrns_rpt"/>
    <property type="match status" value="1"/>
</dbReference>
<dbReference type="AlphaFoldDB" id="A0A934S2D6"/>
<dbReference type="RefSeq" id="WP_200266906.1">
    <property type="nucleotide sequence ID" value="NZ_JAENIJ010000002.1"/>
</dbReference>
<comment type="caution">
    <text evidence="3">The sequence shown here is derived from an EMBL/GenBank/DDBJ whole genome shotgun (WGS) entry which is preliminary data.</text>
</comment>
<evidence type="ECO:0000313" key="4">
    <source>
        <dbReference type="Proteomes" id="UP000603141"/>
    </source>
</evidence>
<sequence length="597" mass="59318">MKHHHCFASRVKSISSSKFIGAAFSLSTLLFIQAANAADITWTGATSDVFNLGTNWSSGTVPGSSDNALLAAGTAVFNDGSTISVGYLSSTTGSLTIGSGTLNLISTSSQQNFGNNGGTLNMTGGTLNIASAFVYRIGASSSTATTFTMSGASAVNTTGGSYFVIGNGILNGGMSDTASISSSASNFYFGDSAGTVNFTMSGSSKLNSSAGTFVIANGGSTNTTLSLTDSASINVTGGTLKIASGGSSTGTLTLSDDSYVNVTSTNAVIVGGGGGSTASVTLNGNSYFNATKIKMGDAGTTASGSTSSITLNDSSTMTLQQLTVGHYSGGGTSTVTVNTGAKLTASSYVTLGRDDSATGTAVSSLINLNGGVLETQYVQNGSGTGTHLLTVDGGTVRALASVANFFPAGMNGSSAINTITTPVTIAAGGMTFDTNGFNVGIGTVIDGSGGLNKIGAGDLTINSALTYTGETYVTEGSLSVGATGSLATSLISVASGSILSFDTGSGLTNLTTIELASSTAVELFYDGDMTLESLTLDGVEVDPGTYTISELNALGSSSSITFTSDAFNATLSIIPEPGCLTLTAFAGMLLLRRSRRA</sequence>
<keyword evidence="4" id="KW-1185">Reference proteome</keyword>
<proteinExistence type="predicted"/>
<feature type="chain" id="PRO_5037565164" description="PEP-CTERM protein-sorting domain-containing protein" evidence="2">
    <location>
        <begin position="38"/>
        <end position="597"/>
    </location>
</feature>
<evidence type="ECO:0008006" key="5">
    <source>
        <dbReference type="Google" id="ProtNLM"/>
    </source>
</evidence>
<dbReference type="InterPro" id="IPR013425">
    <property type="entry name" value="Autotrns_rpt"/>
</dbReference>
<feature type="signal peptide" evidence="2">
    <location>
        <begin position="1"/>
        <end position="37"/>
    </location>
</feature>
<evidence type="ECO:0000313" key="3">
    <source>
        <dbReference type="EMBL" id="MBK1881072.1"/>
    </source>
</evidence>